<dbReference type="InterPro" id="IPR046036">
    <property type="entry name" value="DUF5994"/>
</dbReference>
<dbReference type="EMBL" id="BAAAQK010000012">
    <property type="protein sequence ID" value="GAA1854666.1"/>
    <property type="molecule type" value="Genomic_DNA"/>
</dbReference>
<gene>
    <name evidence="2" type="ORF">GCM10009836_38420</name>
</gene>
<protein>
    <submittedName>
        <fullName evidence="2">Uncharacterized protein</fullName>
    </submittedName>
</protein>
<sequence>MTLAPAARSFPVPDAVVEDRPDLPRVRLRGGPATGMIDGAWWPRTSGLASEIPTLMGALAPAVGTVTRVGFHRADWSEADRSRSAVGPVEVDGAGAARHTVRVRGSHGSRTLLVLPLWTGEMRAAEILAAVLVHGTRLGVPELLHPSGPTTWATTSGEVERHSGGRGEDQAQWAAAIVRSTQAQ</sequence>
<evidence type="ECO:0000313" key="3">
    <source>
        <dbReference type="Proteomes" id="UP001500449"/>
    </source>
</evidence>
<keyword evidence="3" id="KW-1185">Reference proteome</keyword>
<comment type="caution">
    <text evidence="2">The sequence shown here is derived from an EMBL/GenBank/DDBJ whole genome shotgun (WGS) entry which is preliminary data.</text>
</comment>
<organism evidence="2 3">
    <name type="scientific">Pseudonocardia ailaonensis</name>
    <dbReference type="NCBI Taxonomy" id="367279"/>
    <lineage>
        <taxon>Bacteria</taxon>
        <taxon>Bacillati</taxon>
        <taxon>Actinomycetota</taxon>
        <taxon>Actinomycetes</taxon>
        <taxon>Pseudonocardiales</taxon>
        <taxon>Pseudonocardiaceae</taxon>
        <taxon>Pseudonocardia</taxon>
    </lineage>
</organism>
<dbReference type="Pfam" id="PF19457">
    <property type="entry name" value="DUF5994"/>
    <property type="match status" value="1"/>
</dbReference>
<proteinExistence type="predicted"/>
<feature type="compositionally biased region" description="Basic and acidic residues" evidence="1">
    <location>
        <begin position="158"/>
        <end position="169"/>
    </location>
</feature>
<reference evidence="2 3" key="1">
    <citation type="journal article" date="2019" name="Int. J. Syst. Evol. Microbiol.">
        <title>The Global Catalogue of Microorganisms (GCM) 10K type strain sequencing project: providing services to taxonomists for standard genome sequencing and annotation.</title>
        <authorList>
            <consortium name="The Broad Institute Genomics Platform"/>
            <consortium name="The Broad Institute Genome Sequencing Center for Infectious Disease"/>
            <person name="Wu L."/>
            <person name="Ma J."/>
        </authorList>
    </citation>
    <scope>NUCLEOTIDE SEQUENCE [LARGE SCALE GENOMIC DNA]</scope>
    <source>
        <strain evidence="2 3">JCM 16009</strain>
    </source>
</reference>
<feature type="compositionally biased region" description="Polar residues" evidence="1">
    <location>
        <begin position="148"/>
        <end position="157"/>
    </location>
</feature>
<dbReference type="Proteomes" id="UP001500449">
    <property type="component" value="Unassembled WGS sequence"/>
</dbReference>
<evidence type="ECO:0000256" key="1">
    <source>
        <dbReference type="SAM" id="MobiDB-lite"/>
    </source>
</evidence>
<accession>A0ABN2N655</accession>
<feature type="region of interest" description="Disordered" evidence="1">
    <location>
        <begin position="148"/>
        <end position="169"/>
    </location>
</feature>
<dbReference type="RefSeq" id="WP_344418601.1">
    <property type="nucleotide sequence ID" value="NZ_BAAAQK010000012.1"/>
</dbReference>
<evidence type="ECO:0000313" key="2">
    <source>
        <dbReference type="EMBL" id="GAA1854666.1"/>
    </source>
</evidence>
<name>A0ABN2N655_9PSEU</name>